<organism evidence="7 8">
    <name type="scientific">Bonamia ostreae</name>
    <dbReference type="NCBI Taxonomy" id="126728"/>
    <lineage>
        <taxon>Eukaryota</taxon>
        <taxon>Sar</taxon>
        <taxon>Rhizaria</taxon>
        <taxon>Endomyxa</taxon>
        <taxon>Ascetosporea</taxon>
        <taxon>Haplosporida</taxon>
        <taxon>Bonamia</taxon>
    </lineage>
</organism>
<dbReference type="InterPro" id="IPR036322">
    <property type="entry name" value="WD40_repeat_dom_sf"/>
</dbReference>
<dbReference type="PROSITE" id="PS00678">
    <property type="entry name" value="WD_REPEATS_1"/>
    <property type="match status" value="1"/>
</dbReference>
<keyword evidence="8" id="KW-1185">Reference proteome</keyword>
<evidence type="ECO:0000256" key="5">
    <source>
        <dbReference type="PROSITE-ProRule" id="PRU00221"/>
    </source>
</evidence>
<dbReference type="PROSITE" id="PS50294">
    <property type="entry name" value="WD_REPEATS_REGION"/>
    <property type="match status" value="1"/>
</dbReference>
<comment type="caution">
    <text evidence="7">The sequence shown here is derived from an EMBL/GenBank/DDBJ whole genome shotgun (WGS) entry which is preliminary data.</text>
</comment>
<dbReference type="Proteomes" id="UP001439008">
    <property type="component" value="Unassembled WGS sequence"/>
</dbReference>
<evidence type="ECO:0000313" key="7">
    <source>
        <dbReference type="EMBL" id="MES1920072.1"/>
    </source>
</evidence>
<dbReference type="InterPro" id="IPR001680">
    <property type="entry name" value="WD40_rpt"/>
</dbReference>
<keyword evidence="3" id="KW-0677">Repeat</keyword>
<dbReference type="SUPFAM" id="SSF50978">
    <property type="entry name" value="WD40 repeat-like"/>
    <property type="match status" value="1"/>
</dbReference>
<dbReference type="PROSITE" id="PS50082">
    <property type="entry name" value="WD_REPEATS_2"/>
    <property type="match status" value="1"/>
</dbReference>
<reference evidence="7 8" key="1">
    <citation type="journal article" date="2024" name="BMC Biol.">
        <title>Comparative genomics of Ascetosporea gives new insight into the evolutionary basis for animal parasitism in Rhizaria.</title>
        <authorList>
            <person name="Hiltunen Thoren M."/>
            <person name="Onut-Brannstrom I."/>
            <person name="Alfjorden A."/>
            <person name="Peckova H."/>
            <person name="Swords F."/>
            <person name="Hooper C."/>
            <person name="Holzer A.S."/>
            <person name="Bass D."/>
            <person name="Burki F."/>
        </authorList>
    </citation>
    <scope>NUCLEOTIDE SEQUENCE [LARGE SCALE GENOMIC DNA]</scope>
    <source>
        <strain evidence="7">20-A016</strain>
    </source>
</reference>
<feature type="repeat" description="WD" evidence="5">
    <location>
        <begin position="170"/>
        <end position="204"/>
    </location>
</feature>
<dbReference type="InterPro" id="IPR015943">
    <property type="entry name" value="WD40/YVTN_repeat-like_dom_sf"/>
</dbReference>
<evidence type="ECO:0000256" key="3">
    <source>
        <dbReference type="ARBA" id="ARBA00022737"/>
    </source>
</evidence>
<feature type="domain" description="BING4 C-terminal" evidence="6">
    <location>
        <begin position="255"/>
        <end position="331"/>
    </location>
</feature>
<dbReference type="SMART" id="SM00320">
    <property type="entry name" value="WD40"/>
    <property type="match status" value="1"/>
</dbReference>
<keyword evidence="4" id="KW-0539">Nucleus</keyword>
<dbReference type="Pfam" id="PF08149">
    <property type="entry name" value="BING4CT"/>
    <property type="match status" value="1"/>
</dbReference>
<dbReference type="SMART" id="SM01033">
    <property type="entry name" value="BING4CT"/>
    <property type="match status" value="1"/>
</dbReference>
<keyword evidence="2 5" id="KW-0853">WD repeat</keyword>
<evidence type="ECO:0000256" key="2">
    <source>
        <dbReference type="ARBA" id="ARBA00022574"/>
    </source>
</evidence>
<dbReference type="PANTHER" id="PTHR14085:SF3">
    <property type="entry name" value="WD REPEAT-CONTAINING PROTEIN 46"/>
    <property type="match status" value="1"/>
</dbReference>
<dbReference type="EMBL" id="JBDODL010000501">
    <property type="protein sequence ID" value="MES1920072.1"/>
    <property type="molecule type" value="Genomic_DNA"/>
</dbReference>
<dbReference type="InterPro" id="IPR012952">
    <property type="entry name" value="BING4_C_dom"/>
</dbReference>
<evidence type="ECO:0000313" key="8">
    <source>
        <dbReference type="Proteomes" id="UP001439008"/>
    </source>
</evidence>
<gene>
    <name evidence="7" type="primary">utp7</name>
    <name evidence="7" type="ORF">MHBO_001792</name>
</gene>
<accession>A0ABV2AK69</accession>
<dbReference type="InterPro" id="IPR040315">
    <property type="entry name" value="WDR46/Utp7"/>
</dbReference>
<dbReference type="Gene3D" id="2.130.10.10">
    <property type="entry name" value="YVTN repeat-like/Quinoprotein amine dehydrogenase"/>
    <property type="match status" value="1"/>
</dbReference>
<evidence type="ECO:0000256" key="4">
    <source>
        <dbReference type="ARBA" id="ARBA00023242"/>
    </source>
</evidence>
<dbReference type="Pfam" id="PF00400">
    <property type="entry name" value="WD40"/>
    <property type="match status" value="1"/>
</dbReference>
<dbReference type="PANTHER" id="PTHR14085">
    <property type="entry name" value="WD-REPEAT PROTEIN BING4"/>
    <property type="match status" value="1"/>
</dbReference>
<comment type="subcellular location">
    <subcellularLocation>
        <location evidence="1">Nucleus</location>
        <location evidence="1">Nucleolus</location>
    </subcellularLocation>
</comment>
<dbReference type="InterPro" id="IPR019775">
    <property type="entry name" value="WD40_repeat_CS"/>
</dbReference>
<evidence type="ECO:0000259" key="6">
    <source>
        <dbReference type="SMART" id="SM01033"/>
    </source>
</evidence>
<protein>
    <submittedName>
        <fullName evidence="7">U3 small nucleolar RNA-associated protein 7</fullName>
    </submittedName>
</protein>
<evidence type="ECO:0000256" key="1">
    <source>
        <dbReference type="ARBA" id="ARBA00004604"/>
    </source>
</evidence>
<name>A0ABV2AK69_9EUKA</name>
<proteinExistence type="predicted"/>
<sequence>MEKDFRLDLKQGPYFHSYSRNGRDLLLGGQRGHVALFDWHKPRIKTELQLEERINDVCTLFDDSLFAVAQKKHLYMYDNNGIEIHCIRKHKFVHKLTYLPYHFLLCSIGKFGILKYIDISTGEDVSALNTKSGPCGVMQQNPWNAVIHLGHLNGSVTLWSPKTLKPLAKMLCHKAPVTSVNIDMLGRYLVTSGADNKIKVWDLRKFGLLHGHHKKVSKPNCVALSQKNMLAVAEGPRVSVYENIVVKKLDNQVKRALFPGHRITSVSFCPFEDALGLSKSEGFSTLMVPRSGEADFDSLEINPFETKGEKKNRLVRSLLDKVQPELITLNPNDIGKILN</sequence>